<evidence type="ECO:0000313" key="9">
    <source>
        <dbReference type="EMBL" id="ARP82959.1"/>
    </source>
</evidence>
<keyword evidence="3" id="KW-1003">Cell membrane</keyword>
<dbReference type="PROSITE" id="PS50850">
    <property type="entry name" value="MFS"/>
    <property type="match status" value="1"/>
</dbReference>
<feature type="transmembrane region" description="Helical" evidence="7">
    <location>
        <begin position="334"/>
        <end position="357"/>
    </location>
</feature>
<sequence>MSSQAICAPRSAPWVLVATILASSMAFIDSTVVNVALPALQQSLGASFTDLQWVVQSYALMLASLLLVGGAAGDRFGRRRIFLVGVGLFALSSLWCAYAQGVPELVVARALQGAGGALLVPGSLSIINASFDDACRGRAIGVWSGSTSIMAALGPVLGGWLVQYFSWRAAFLINIPLAVAVIYLSVRHVPESRGDALHGRLDWVGSVFATLGLFCLIFGLTEASAMRWNNLNVLIALGLAGAFLAVFLTIEWRHPAPIMPLSLFSSITFIGTNIVTLFLYAALGGALFFLPLYLIQVEGYTTTAAGAALLPFIFLMFVVSPWSGGLYRRRGARLPLASGTLIAAFGFAMLGMSMASGSYWTRVFPAVVLLGLGMSIAVAPLTTAVMSSVPSTRSGVASAINNAASRVGTSLAIAVFGIVMSHLFNSMLETQIAQLHLSPGVATSILQQRSQLAAIVLPKGMSTADATAVRVAINEAFMVGYRSVMTLSALLALLASISAITLIQKRAADG</sequence>
<dbReference type="InterPro" id="IPR004638">
    <property type="entry name" value="EmrB-like"/>
</dbReference>
<dbReference type="STRING" id="1416806.CAL12_20490"/>
<dbReference type="InterPro" id="IPR036259">
    <property type="entry name" value="MFS_trans_sf"/>
</dbReference>
<dbReference type="KEGG" id="bgv:CAL12_20490"/>
<feature type="transmembrane region" description="Helical" evidence="7">
    <location>
        <begin position="201"/>
        <end position="221"/>
    </location>
</feature>
<dbReference type="PANTHER" id="PTHR42718:SF42">
    <property type="entry name" value="EXPORT PROTEIN"/>
    <property type="match status" value="1"/>
</dbReference>
<dbReference type="GO" id="GO:0022857">
    <property type="term" value="F:transmembrane transporter activity"/>
    <property type="evidence" value="ECO:0007669"/>
    <property type="project" value="InterPro"/>
</dbReference>
<evidence type="ECO:0000256" key="6">
    <source>
        <dbReference type="ARBA" id="ARBA00023136"/>
    </source>
</evidence>
<dbReference type="RefSeq" id="WP_086066302.1">
    <property type="nucleotide sequence ID" value="NZ_CP021108.1"/>
</dbReference>
<feature type="transmembrane region" description="Helical" evidence="7">
    <location>
        <begin position="53"/>
        <end position="72"/>
    </location>
</feature>
<name>A0A1W6YPV4_9BORD</name>
<dbReference type="NCBIfam" id="TIGR00711">
    <property type="entry name" value="efflux_EmrB"/>
    <property type="match status" value="1"/>
</dbReference>
<evidence type="ECO:0000256" key="7">
    <source>
        <dbReference type="SAM" id="Phobius"/>
    </source>
</evidence>
<dbReference type="OrthoDB" id="9807274at2"/>
<feature type="transmembrane region" description="Helical" evidence="7">
    <location>
        <begin position="233"/>
        <end position="250"/>
    </location>
</feature>
<feature type="transmembrane region" description="Helical" evidence="7">
    <location>
        <begin position="81"/>
        <end position="100"/>
    </location>
</feature>
<dbReference type="InterPro" id="IPR011701">
    <property type="entry name" value="MFS"/>
</dbReference>
<evidence type="ECO:0000256" key="5">
    <source>
        <dbReference type="ARBA" id="ARBA00022989"/>
    </source>
</evidence>
<keyword evidence="5 7" id="KW-1133">Transmembrane helix</keyword>
<evidence type="ECO:0000256" key="2">
    <source>
        <dbReference type="ARBA" id="ARBA00022448"/>
    </source>
</evidence>
<feature type="transmembrane region" description="Helical" evidence="7">
    <location>
        <begin position="12"/>
        <end position="33"/>
    </location>
</feature>
<keyword evidence="4 7" id="KW-0812">Transmembrane</keyword>
<dbReference type="EMBL" id="CP021108">
    <property type="protein sequence ID" value="ARP82959.1"/>
    <property type="molecule type" value="Genomic_DNA"/>
</dbReference>
<keyword evidence="10" id="KW-1185">Reference proteome</keyword>
<gene>
    <name evidence="9" type="ORF">CAL12_20490</name>
</gene>
<accession>A0A1W6YPV4</accession>
<feature type="transmembrane region" description="Helical" evidence="7">
    <location>
        <begin position="262"/>
        <end position="294"/>
    </location>
</feature>
<evidence type="ECO:0000256" key="3">
    <source>
        <dbReference type="ARBA" id="ARBA00022475"/>
    </source>
</evidence>
<reference evidence="9 10" key="1">
    <citation type="submission" date="2017-05" db="EMBL/GenBank/DDBJ databases">
        <title>Complete and WGS of Bordetella genogroups.</title>
        <authorList>
            <person name="Spilker T."/>
            <person name="LiPuma J."/>
        </authorList>
    </citation>
    <scope>NUCLEOTIDE SEQUENCE [LARGE SCALE GENOMIC DNA]</scope>
    <source>
        <strain evidence="9 10">AU19157</strain>
    </source>
</reference>
<dbReference type="CDD" id="cd17321">
    <property type="entry name" value="MFS_MMR_MDR_like"/>
    <property type="match status" value="1"/>
</dbReference>
<organism evidence="9 10">
    <name type="scientific">Bordetella genomosp. 8</name>
    <dbReference type="NCBI Taxonomy" id="1416806"/>
    <lineage>
        <taxon>Bacteria</taxon>
        <taxon>Pseudomonadati</taxon>
        <taxon>Pseudomonadota</taxon>
        <taxon>Betaproteobacteria</taxon>
        <taxon>Burkholderiales</taxon>
        <taxon>Alcaligenaceae</taxon>
        <taxon>Bordetella</taxon>
    </lineage>
</organism>
<keyword evidence="2" id="KW-0813">Transport</keyword>
<protein>
    <submittedName>
        <fullName evidence="9">MFS transporter</fullName>
    </submittedName>
</protein>
<feature type="transmembrane region" description="Helical" evidence="7">
    <location>
        <begin position="484"/>
        <end position="503"/>
    </location>
</feature>
<feature type="transmembrane region" description="Helical" evidence="7">
    <location>
        <begin position="167"/>
        <end position="189"/>
    </location>
</feature>
<dbReference type="GO" id="GO:0005886">
    <property type="term" value="C:plasma membrane"/>
    <property type="evidence" value="ECO:0007669"/>
    <property type="project" value="UniProtKB-SubCell"/>
</dbReference>
<feature type="transmembrane region" description="Helical" evidence="7">
    <location>
        <begin position="139"/>
        <end position="161"/>
    </location>
</feature>
<dbReference type="PANTHER" id="PTHR42718">
    <property type="entry name" value="MAJOR FACILITATOR SUPERFAMILY MULTIDRUG TRANSPORTER MFSC"/>
    <property type="match status" value="1"/>
</dbReference>
<dbReference type="Pfam" id="PF07690">
    <property type="entry name" value="MFS_1"/>
    <property type="match status" value="1"/>
</dbReference>
<evidence type="ECO:0000313" key="10">
    <source>
        <dbReference type="Proteomes" id="UP000194151"/>
    </source>
</evidence>
<feature type="transmembrane region" description="Helical" evidence="7">
    <location>
        <begin position="106"/>
        <end position="127"/>
    </location>
</feature>
<dbReference type="Proteomes" id="UP000194151">
    <property type="component" value="Chromosome"/>
</dbReference>
<dbReference type="Gene3D" id="1.20.1250.20">
    <property type="entry name" value="MFS general substrate transporter like domains"/>
    <property type="match status" value="1"/>
</dbReference>
<dbReference type="SUPFAM" id="SSF103473">
    <property type="entry name" value="MFS general substrate transporter"/>
    <property type="match status" value="1"/>
</dbReference>
<comment type="subcellular location">
    <subcellularLocation>
        <location evidence="1">Cell membrane</location>
        <topology evidence="1">Multi-pass membrane protein</topology>
    </subcellularLocation>
</comment>
<dbReference type="AlphaFoldDB" id="A0A1W6YPV4"/>
<feature type="transmembrane region" description="Helical" evidence="7">
    <location>
        <begin position="363"/>
        <end position="386"/>
    </location>
</feature>
<keyword evidence="6 7" id="KW-0472">Membrane</keyword>
<dbReference type="InterPro" id="IPR020846">
    <property type="entry name" value="MFS_dom"/>
</dbReference>
<evidence type="ECO:0000256" key="4">
    <source>
        <dbReference type="ARBA" id="ARBA00022692"/>
    </source>
</evidence>
<feature type="domain" description="Major facilitator superfamily (MFS) profile" evidence="8">
    <location>
        <begin position="15"/>
        <end position="507"/>
    </location>
</feature>
<feature type="transmembrane region" description="Helical" evidence="7">
    <location>
        <begin position="300"/>
        <end position="322"/>
    </location>
</feature>
<evidence type="ECO:0000259" key="8">
    <source>
        <dbReference type="PROSITE" id="PS50850"/>
    </source>
</evidence>
<evidence type="ECO:0000256" key="1">
    <source>
        <dbReference type="ARBA" id="ARBA00004651"/>
    </source>
</evidence>
<feature type="transmembrane region" description="Helical" evidence="7">
    <location>
        <begin position="407"/>
        <end position="424"/>
    </location>
</feature>
<dbReference type="Gene3D" id="1.20.1720.10">
    <property type="entry name" value="Multidrug resistance protein D"/>
    <property type="match status" value="1"/>
</dbReference>
<proteinExistence type="predicted"/>